<dbReference type="Proteomes" id="UP000054477">
    <property type="component" value="Unassembled WGS sequence"/>
</dbReference>
<accession>A0A0C9WSZ0</accession>
<dbReference type="EMBL" id="KN839026">
    <property type="protein sequence ID" value="KIJ91303.1"/>
    <property type="molecule type" value="Genomic_DNA"/>
</dbReference>
<dbReference type="AlphaFoldDB" id="A0A0C9WSZ0"/>
<evidence type="ECO:0000313" key="1">
    <source>
        <dbReference type="EMBL" id="KIJ91303.1"/>
    </source>
</evidence>
<sequence>MHILCEEPHRQAAYHQTLESINICLIAELAVLKDQHASVEEKRGSEKKPSFLGEMSVWLSDHLDPLLLLGAFQLITHLPKLSTRQVRAARVLQRCPGNPVPLYADAVSLAQNLRDRCPAIDASLSEAFTDNNEDTPVCASAHISSSCGKPVAISNIIRAYNVAPTPTALQCKCCGLDGKLPSPPIVRARYRGNRPVRS</sequence>
<protein>
    <submittedName>
        <fullName evidence="1">Uncharacterized protein</fullName>
    </submittedName>
</protein>
<gene>
    <name evidence="1" type="ORF">K443DRAFT_14514</name>
</gene>
<reference evidence="1 2" key="1">
    <citation type="submission" date="2014-04" db="EMBL/GenBank/DDBJ databases">
        <authorList>
            <consortium name="DOE Joint Genome Institute"/>
            <person name="Kuo A."/>
            <person name="Kohler A."/>
            <person name="Nagy L.G."/>
            <person name="Floudas D."/>
            <person name="Copeland A."/>
            <person name="Barry K.W."/>
            <person name="Cichocki N."/>
            <person name="Veneault-Fourrey C."/>
            <person name="LaButti K."/>
            <person name="Lindquist E.A."/>
            <person name="Lipzen A."/>
            <person name="Lundell T."/>
            <person name="Morin E."/>
            <person name="Murat C."/>
            <person name="Sun H."/>
            <person name="Tunlid A."/>
            <person name="Henrissat B."/>
            <person name="Grigoriev I.V."/>
            <person name="Hibbett D.S."/>
            <person name="Martin F."/>
            <person name="Nordberg H.P."/>
            <person name="Cantor M.N."/>
            <person name="Hua S.X."/>
        </authorList>
    </citation>
    <scope>NUCLEOTIDE SEQUENCE [LARGE SCALE GENOMIC DNA]</scope>
    <source>
        <strain evidence="1 2">LaAM-08-1</strain>
    </source>
</reference>
<proteinExistence type="predicted"/>
<dbReference type="HOGENOM" id="CLU_1378329_0_0_1"/>
<reference evidence="2" key="2">
    <citation type="submission" date="2015-01" db="EMBL/GenBank/DDBJ databases">
        <title>Evolutionary Origins and Diversification of the Mycorrhizal Mutualists.</title>
        <authorList>
            <consortium name="DOE Joint Genome Institute"/>
            <consortium name="Mycorrhizal Genomics Consortium"/>
            <person name="Kohler A."/>
            <person name="Kuo A."/>
            <person name="Nagy L.G."/>
            <person name="Floudas D."/>
            <person name="Copeland A."/>
            <person name="Barry K.W."/>
            <person name="Cichocki N."/>
            <person name="Veneault-Fourrey C."/>
            <person name="LaButti K."/>
            <person name="Lindquist E.A."/>
            <person name="Lipzen A."/>
            <person name="Lundell T."/>
            <person name="Morin E."/>
            <person name="Murat C."/>
            <person name="Riley R."/>
            <person name="Ohm R."/>
            <person name="Sun H."/>
            <person name="Tunlid A."/>
            <person name="Henrissat B."/>
            <person name="Grigoriev I.V."/>
            <person name="Hibbett D.S."/>
            <person name="Martin F."/>
        </authorList>
    </citation>
    <scope>NUCLEOTIDE SEQUENCE [LARGE SCALE GENOMIC DNA]</scope>
    <source>
        <strain evidence="2">LaAM-08-1</strain>
    </source>
</reference>
<keyword evidence="2" id="KW-1185">Reference proteome</keyword>
<evidence type="ECO:0000313" key="2">
    <source>
        <dbReference type="Proteomes" id="UP000054477"/>
    </source>
</evidence>
<organism evidence="1 2">
    <name type="scientific">Laccaria amethystina LaAM-08-1</name>
    <dbReference type="NCBI Taxonomy" id="1095629"/>
    <lineage>
        <taxon>Eukaryota</taxon>
        <taxon>Fungi</taxon>
        <taxon>Dikarya</taxon>
        <taxon>Basidiomycota</taxon>
        <taxon>Agaricomycotina</taxon>
        <taxon>Agaricomycetes</taxon>
        <taxon>Agaricomycetidae</taxon>
        <taxon>Agaricales</taxon>
        <taxon>Agaricineae</taxon>
        <taxon>Hydnangiaceae</taxon>
        <taxon>Laccaria</taxon>
    </lineage>
</organism>
<name>A0A0C9WSZ0_9AGAR</name>